<dbReference type="AlphaFoldDB" id="A0AAD7D987"/>
<feature type="transmembrane region" description="Helical" evidence="1">
    <location>
        <begin position="119"/>
        <end position="138"/>
    </location>
</feature>
<name>A0AAD7D987_MYCRO</name>
<dbReference type="EMBL" id="JARKIE010000101">
    <property type="protein sequence ID" value="KAJ7685966.1"/>
    <property type="molecule type" value="Genomic_DNA"/>
</dbReference>
<evidence type="ECO:0000256" key="1">
    <source>
        <dbReference type="SAM" id="Phobius"/>
    </source>
</evidence>
<keyword evidence="1" id="KW-1133">Transmembrane helix</keyword>
<sequence length="317" mass="34756">MESGSPVPADAPNNNSEVIWASRALVSAAALYFYDFLLTFTNELELYHHSGQSRKLVWSFIPLRYLPALYQLLMIISFLMDPTLSRCATLDKISLGLDTSFQLSYVGIISWRVRVINGVWIAIPLALLGLSAPIINIAVANPSVFPQCRLLNTAPTARIITILPCLRAAFDAATTLALLGKIWRHIASMGALASNTVTFVLTEEIKDIVLIFAIMAMEAVFAQIPSARTHGRNYIVPFVDSLTAILATRFMFELEERGRDCKTGQPRTSRALTRDTTLVGTDGPAPACDDSSSSLHTFETRSIGWNRVGSCLGARAF</sequence>
<accession>A0AAD7D987</accession>
<protein>
    <recommendedName>
        <fullName evidence="2">DUF6533 domain-containing protein</fullName>
    </recommendedName>
</protein>
<evidence type="ECO:0000259" key="2">
    <source>
        <dbReference type="Pfam" id="PF20151"/>
    </source>
</evidence>
<reference evidence="3" key="1">
    <citation type="submission" date="2023-03" db="EMBL/GenBank/DDBJ databases">
        <title>Massive genome expansion in bonnet fungi (Mycena s.s.) driven by repeated elements and novel gene families across ecological guilds.</title>
        <authorList>
            <consortium name="Lawrence Berkeley National Laboratory"/>
            <person name="Harder C.B."/>
            <person name="Miyauchi S."/>
            <person name="Viragh M."/>
            <person name="Kuo A."/>
            <person name="Thoen E."/>
            <person name="Andreopoulos B."/>
            <person name="Lu D."/>
            <person name="Skrede I."/>
            <person name="Drula E."/>
            <person name="Henrissat B."/>
            <person name="Morin E."/>
            <person name="Kohler A."/>
            <person name="Barry K."/>
            <person name="LaButti K."/>
            <person name="Morin E."/>
            <person name="Salamov A."/>
            <person name="Lipzen A."/>
            <person name="Mereny Z."/>
            <person name="Hegedus B."/>
            <person name="Baldrian P."/>
            <person name="Stursova M."/>
            <person name="Weitz H."/>
            <person name="Taylor A."/>
            <person name="Grigoriev I.V."/>
            <person name="Nagy L.G."/>
            <person name="Martin F."/>
            <person name="Kauserud H."/>
        </authorList>
    </citation>
    <scope>NUCLEOTIDE SEQUENCE</scope>
    <source>
        <strain evidence="3">CBHHK067</strain>
    </source>
</reference>
<comment type="caution">
    <text evidence="3">The sequence shown here is derived from an EMBL/GenBank/DDBJ whole genome shotgun (WGS) entry which is preliminary data.</text>
</comment>
<feature type="transmembrane region" description="Helical" evidence="1">
    <location>
        <begin position="20"/>
        <end position="40"/>
    </location>
</feature>
<gene>
    <name evidence="3" type="ORF">B0H17DRAFT_1073025</name>
</gene>
<evidence type="ECO:0000313" key="4">
    <source>
        <dbReference type="Proteomes" id="UP001221757"/>
    </source>
</evidence>
<keyword evidence="4" id="KW-1185">Reference proteome</keyword>
<proteinExistence type="predicted"/>
<dbReference type="InterPro" id="IPR045340">
    <property type="entry name" value="DUF6533"/>
</dbReference>
<dbReference type="Pfam" id="PF20151">
    <property type="entry name" value="DUF6533"/>
    <property type="match status" value="1"/>
</dbReference>
<keyword evidence="1" id="KW-0472">Membrane</keyword>
<feature type="domain" description="DUF6533" evidence="2">
    <location>
        <begin position="25"/>
        <end position="67"/>
    </location>
</feature>
<keyword evidence="1" id="KW-0812">Transmembrane</keyword>
<evidence type="ECO:0000313" key="3">
    <source>
        <dbReference type="EMBL" id="KAJ7685966.1"/>
    </source>
</evidence>
<feature type="transmembrane region" description="Helical" evidence="1">
    <location>
        <begin position="61"/>
        <end position="80"/>
    </location>
</feature>
<dbReference type="Proteomes" id="UP001221757">
    <property type="component" value="Unassembled WGS sequence"/>
</dbReference>
<organism evidence="3 4">
    <name type="scientific">Mycena rosella</name>
    <name type="common">Pink bonnet</name>
    <name type="synonym">Agaricus rosellus</name>
    <dbReference type="NCBI Taxonomy" id="1033263"/>
    <lineage>
        <taxon>Eukaryota</taxon>
        <taxon>Fungi</taxon>
        <taxon>Dikarya</taxon>
        <taxon>Basidiomycota</taxon>
        <taxon>Agaricomycotina</taxon>
        <taxon>Agaricomycetes</taxon>
        <taxon>Agaricomycetidae</taxon>
        <taxon>Agaricales</taxon>
        <taxon>Marasmiineae</taxon>
        <taxon>Mycenaceae</taxon>
        <taxon>Mycena</taxon>
    </lineage>
</organism>